<dbReference type="AlphaFoldDB" id="A0A6P3W5B4"/>
<keyword evidence="14" id="KW-0408">Iron</keyword>
<dbReference type="KEGG" id="char:105906625"/>
<evidence type="ECO:0000256" key="2">
    <source>
        <dbReference type="ARBA" id="ARBA00005163"/>
    </source>
</evidence>
<dbReference type="CDD" id="cd03496">
    <property type="entry name" value="SQR_TypeC_CybS"/>
    <property type="match status" value="1"/>
</dbReference>
<keyword evidence="14 15" id="KW-0479">Metal-binding</keyword>
<evidence type="ECO:0000256" key="8">
    <source>
        <dbReference type="ARBA" id="ARBA00022946"/>
    </source>
</evidence>
<keyword evidence="7 15" id="KW-0999">Mitochondrion inner membrane</keyword>
<comment type="similarity">
    <text evidence="3 15">Belongs to the CybS family.</text>
</comment>
<evidence type="ECO:0000256" key="13">
    <source>
        <dbReference type="PIRSR" id="PIRSR607992-1"/>
    </source>
</evidence>
<comment type="pathway">
    <text evidence="2">Carbohydrate metabolism; tricarboxylic acid cycle.</text>
</comment>
<name>A0A6P3W5B4_CLUHA</name>
<dbReference type="GO" id="GO:0006099">
    <property type="term" value="P:tricarboxylic acid cycle"/>
    <property type="evidence" value="ECO:0007669"/>
    <property type="project" value="UniProtKB-KW"/>
</dbReference>
<evidence type="ECO:0000256" key="10">
    <source>
        <dbReference type="ARBA" id="ARBA00023128"/>
    </source>
</evidence>
<comment type="function">
    <text evidence="12">Membrane-anchoring subunit of succinate dehydrogenase (SDH) that is involved in complex II of the mitochondrial electron transport chain and is responsible for transferring electrons from succinate to ubiquinone (coenzyme Q). SDH also oxidizes malate to the non-canonical enol form of oxaloacetate, enol-oxaloacetate. Enol-oxaloacetate, which is a potent inhibitor of the succinate dehydrogenase activity, is further isomerized into keto-oxaloacetate.</text>
</comment>
<evidence type="ECO:0000256" key="5">
    <source>
        <dbReference type="ARBA" id="ARBA00022448"/>
    </source>
</evidence>
<evidence type="ECO:0000256" key="4">
    <source>
        <dbReference type="ARBA" id="ARBA00011758"/>
    </source>
</evidence>
<dbReference type="Gene3D" id="1.20.1300.10">
    <property type="entry name" value="Fumarate reductase/succinate dehydrogenase, transmembrane subunit"/>
    <property type="match status" value="1"/>
</dbReference>
<organism evidence="16 17">
    <name type="scientific">Clupea harengus</name>
    <name type="common">Atlantic herring</name>
    <dbReference type="NCBI Taxonomy" id="7950"/>
    <lineage>
        <taxon>Eukaryota</taxon>
        <taxon>Metazoa</taxon>
        <taxon>Chordata</taxon>
        <taxon>Craniata</taxon>
        <taxon>Vertebrata</taxon>
        <taxon>Euteleostomi</taxon>
        <taxon>Actinopterygii</taxon>
        <taxon>Neopterygii</taxon>
        <taxon>Teleostei</taxon>
        <taxon>Clupei</taxon>
        <taxon>Clupeiformes</taxon>
        <taxon>Clupeoidei</taxon>
        <taxon>Clupeidae</taxon>
        <taxon>Clupea</taxon>
    </lineage>
</organism>
<evidence type="ECO:0000313" key="16">
    <source>
        <dbReference type="Proteomes" id="UP000515152"/>
    </source>
</evidence>
<evidence type="ECO:0000256" key="9">
    <source>
        <dbReference type="ARBA" id="ARBA00022989"/>
    </source>
</evidence>
<reference evidence="17" key="1">
    <citation type="submission" date="2025-08" db="UniProtKB">
        <authorList>
            <consortium name="RefSeq"/>
        </authorList>
    </citation>
    <scope>IDENTIFICATION</scope>
</reference>
<evidence type="ECO:0000256" key="14">
    <source>
        <dbReference type="PIRSR" id="PIRSR607992-2"/>
    </source>
</evidence>
<dbReference type="PANTHER" id="PTHR13337:SF2">
    <property type="entry name" value="SUCCINATE DEHYDROGENASE [UBIQUINONE] CYTOCHROME B SMALL SUBUNIT, MITOCHONDRIAL"/>
    <property type="match status" value="1"/>
</dbReference>
<keyword evidence="10 15" id="KW-0496">Mitochondrion</keyword>
<accession>A0A6P3W5B4</accession>
<keyword evidence="9" id="KW-1133">Transmembrane helix</keyword>
<feature type="binding site" description="axial binding residue" evidence="14">
    <location>
        <position position="103"/>
    </location>
    <ligand>
        <name>heme b</name>
        <dbReference type="ChEBI" id="CHEBI:60344"/>
        <note>ligand shared with SDHC</note>
    </ligand>
    <ligandPart>
        <name>Fe</name>
        <dbReference type="ChEBI" id="CHEBI:18248"/>
    </ligandPart>
</feature>
<dbReference type="PANTHER" id="PTHR13337">
    <property type="entry name" value="SUCCINATE DEHYDROGENASE"/>
    <property type="match status" value="1"/>
</dbReference>
<dbReference type="GO" id="GO:0046872">
    <property type="term" value="F:metal ion binding"/>
    <property type="evidence" value="ECO:0007669"/>
    <property type="project" value="UniProtKB-KW"/>
</dbReference>
<dbReference type="InterPro" id="IPR007992">
    <property type="entry name" value="CybS"/>
</dbReference>
<gene>
    <name evidence="17" type="primary">sdhda</name>
</gene>
<comment type="subunit">
    <text evidence="4">Component of complex II composed of four subunits: the flavoprotein (FP) SDHA, iron-sulfur protein (IP) SDHB, and a cytochrome b560 composed of SDHC and SDHD.</text>
</comment>
<keyword evidence="15" id="KW-0349">Heme</keyword>
<protein>
    <recommendedName>
        <fullName evidence="15">Succinate dehydrogenase [ubiquinone] cytochrome b small subunit</fullName>
    </recommendedName>
</protein>
<dbReference type="GO" id="GO:0006121">
    <property type="term" value="P:mitochondrial electron transport, succinate to ubiquinone"/>
    <property type="evidence" value="ECO:0007669"/>
    <property type="project" value="TreeGrafter"/>
</dbReference>
<keyword evidence="16" id="KW-1185">Reference proteome</keyword>
<proteinExistence type="inferred from homology"/>
<dbReference type="GeneID" id="105906625"/>
<sequence length="160" mass="17325">MASFVRLSSVCHRGVKPLFARNTFLPRELLACRTLREKDCIQSSVQIHASSSSSHSAAGSKAASMHWTGERMVSVLLLSMAPAAYLYPGPAVDYAVAAALTLHGHWGIGQVLTDYVHGEAKIKLANASLYTLSMVTFAGLCYFNYKDVGICKAIAMLWSI</sequence>
<dbReference type="Proteomes" id="UP000515152">
    <property type="component" value="Chromosome 8"/>
</dbReference>
<dbReference type="Pfam" id="PF05328">
    <property type="entry name" value="CybS"/>
    <property type="match status" value="1"/>
</dbReference>
<dbReference type="InterPro" id="IPR034804">
    <property type="entry name" value="SQR/QFR_C/D"/>
</dbReference>
<dbReference type="GO" id="GO:0005743">
    <property type="term" value="C:mitochondrial inner membrane"/>
    <property type="evidence" value="ECO:0007669"/>
    <property type="project" value="UniProtKB-SubCell"/>
</dbReference>
<evidence type="ECO:0000256" key="15">
    <source>
        <dbReference type="RuleBase" id="RU364031"/>
    </source>
</evidence>
<dbReference type="CTD" id="436762"/>
<keyword evidence="11 15" id="KW-0472">Membrane</keyword>
<dbReference type="OrthoDB" id="18577at2759"/>
<keyword evidence="15" id="KW-0249">Electron transport</keyword>
<comment type="subcellular location">
    <subcellularLocation>
        <location evidence="1 15">Mitochondrion inner membrane</location>
        <topology evidence="1 15">Multi-pass membrane protein</topology>
    </subcellularLocation>
</comment>
<evidence type="ECO:0000256" key="6">
    <source>
        <dbReference type="ARBA" id="ARBA00022692"/>
    </source>
</evidence>
<keyword evidence="15" id="KW-0816">Tricarboxylic acid cycle</keyword>
<evidence type="ECO:0000256" key="12">
    <source>
        <dbReference type="ARBA" id="ARBA00045847"/>
    </source>
</evidence>
<evidence type="ECO:0000256" key="7">
    <source>
        <dbReference type="ARBA" id="ARBA00022792"/>
    </source>
</evidence>
<dbReference type="SUPFAM" id="SSF81343">
    <property type="entry name" value="Fumarate reductase respiratory complex transmembrane subunits"/>
    <property type="match status" value="1"/>
</dbReference>
<keyword evidence="6" id="KW-0812">Transmembrane</keyword>
<keyword evidence="8 15" id="KW-0809">Transit peptide</keyword>
<evidence type="ECO:0000256" key="3">
    <source>
        <dbReference type="ARBA" id="ARBA00007294"/>
    </source>
</evidence>
<dbReference type="RefSeq" id="XP_012690263.1">
    <property type="nucleotide sequence ID" value="XM_012834809.3"/>
</dbReference>
<dbReference type="GO" id="GO:0020037">
    <property type="term" value="F:heme binding"/>
    <property type="evidence" value="ECO:0007669"/>
    <property type="project" value="TreeGrafter"/>
</dbReference>
<evidence type="ECO:0000256" key="11">
    <source>
        <dbReference type="ARBA" id="ARBA00023136"/>
    </source>
</evidence>
<feature type="binding site" evidence="13">
    <location>
        <position position="115"/>
    </location>
    <ligand>
        <name>a ubiquinone</name>
        <dbReference type="ChEBI" id="CHEBI:16389"/>
        <note>ligand shared with IP/SDHB</note>
    </ligand>
</feature>
<evidence type="ECO:0000256" key="1">
    <source>
        <dbReference type="ARBA" id="ARBA00004448"/>
    </source>
</evidence>
<keyword evidence="5 15" id="KW-0813">Transport</keyword>
<evidence type="ECO:0000313" key="17">
    <source>
        <dbReference type="RefSeq" id="XP_012690263.1"/>
    </source>
</evidence>
<dbReference type="GO" id="GO:0048039">
    <property type="term" value="F:ubiquinone binding"/>
    <property type="evidence" value="ECO:0007669"/>
    <property type="project" value="TreeGrafter"/>
</dbReference>